<dbReference type="OrthoDB" id="1073285at2"/>
<evidence type="ECO:0000313" key="3">
    <source>
        <dbReference type="Proteomes" id="UP000292884"/>
    </source>
</evidence>
<sequence>MKMSIKSVLIIVLTTITFVAKAQQKFTKVKPTEEDKQTYAWNYEIECAGVGTDGMYLVKVYTISSKSKLDLEQAKKNAVHGVIFKGFPGKDGCKSQKAIATNPNIEYEKNDFFMNFFQDNGKYMKYVSLSNAGQIDAKDTKKVGKEFKIGVIVTVSKDALRKDLEEAGIIRGLNSGF</sequence>
<gene>
    <name evidence="2" type="ORF">EZ428_02195</name>
</gene>
<feature type="signal peptide" evidence="1">
    <location>
        <begin position="1"/>
        <end position="22"/>
    </location>
</feature>
<dbReference type="AlphaFoldDB" id="A0A4R0N2R5"/>
<reference evidence="2 3" key="1">
    <citation type="submission" date="2019-02" db="EMBL/GenBank/DDBJ databases">
        <title>Pedobacter sp. RP-1-13 sp. nov., isolated from Arctic soil.</title>
        <authorList>
            <person name="Dahal R.H."/>
        </authorList>
    </citation>
    <scope>NUCLEOTIDE SEQUENCE [LARGE SCALE GENOMIC DNA]</scope>
    <source>
        <strain evidence="2 3">RP-1-13</strain>
    </source>
</reference>
<evidence type="ECO:0000256" key="1">
    <source>
        <dbReference type="SAM" id="SignalP"/>
    </source>
</evidence>
<keyword evidence="3" id="KW-1185">Reference proteome</keyword>
<comment type="caution">
    <text evidence="2">The sequence shown here is derived from an EMBL/GenBank/DDBJ whole genome shotgun (WGS) entry which is preliminary data.</text>
</comment>
<accession>A0A4R0N2R5</accession>
<feature type="chain" id="PRO_5020666539" evidence="1">
    <location>
        <begin position="23"/>
        <end position="177"/>
    </location>
</feature>
<dbReference type="EMBL" id="SJSK01000001">
    <property type="protein sequence ID" value="TCC93603.1"/>
    <property type="molecule type" value="Genomic_DNA"/>
</dbReference>
<proteinExistence type="predicted"/>
<organism evidence="2 3">
    <name type="scientific">Pedobacter frigiditerrae</name>
    <dbReference type="NCBI Taxonomy" id="2530452"/>
    <lineage>
        <taxon>Bacteria</taxon>
        <taxon>Pseudomonadati</taxon>
        <taxon>Bacteroidota</taxon>
        <taxon>Sphingobacteriia</taxon>
        <taxon>Sphingobacteriales</taxon>
        <taxon>Sphingobacteriaceae</taxon>
        <taxon>Pedobacter</taxon>
    </lineage>
</organism>
<evidence type="ECO:0000313" key="2">
    <source>
        <dbReference type="EMBL" id="TCC93603.1"/>
    </source>
</evidence>
<name>A0A4R0N2R5_9SPHI</name>
<dbReference type="Proteomes" id="UP000292884">
    <property type="component" value="Unassembled WGS sequence"/>
</dbReference>
<keyword evidence="1" id="KW-0732">Signal</keyword>
<protein>
    <submittedName>
        <fullName evidence="2">Uncharacterized protein</fullName>
    </submittedName>
</protein>